<dbReference type="Gene3D" id="3.60.15.10">
    <property type="entry name" value="Ribonuclease Z/Hydroxyacylglutathione hydrolase-like"/>
    <property type="match status" value="1"/>
</dbReference>
<dbReference type="PANTHER" id="PTHR43084:SF1">
    <property type="entry name" value="PERSULFIDE DIOXYGENASE ETHE1, MITOCHONDRIAL"/>
    <property type="match status" value="1"/>
</dbReference>
<dbReference type="InterPro" id="IPR001279">
    <property type="entry name" value="Metallo-B-lactamas"/>
</dbReference>
<feature type="domain" description="Metallo-beta-lactamase" evidence="2">
    <location>
        <begin position="15"/>
        <end position="204"/>
    </location>
</feature>
<accession>A0A1H8LHR2</accession>
<keyword evidence="1" id="KW-0479">Metal-binding</keyword>
<organism evidence="3 4">
    <name type="scientific">Nitrosospira multiformis</name>
    <dbReference type="NCBI Taxonomy" id="1231"/>
    <lineage>
        <taxon>Bacteria</taxon>
        <taxon>Pseudomonadati</taxon>
        <taxon>Pseudomonadota</taxon>
        <taxon>Betaproteobacteria</taxon>
        <taxon>Nitrosomonadales</taxon>
        <taxon>Nitrosomonadaceae</taxon>
        <taxon>Nitrosospira</taxon>
    </lineage>
</organism>
<dbReference type="InterPro" id="IPR044528">
    <property type="entry name" value="POD-like_MBL-fold"/>
</dbReference>
<gene>
    <name evidence="3" type="ORF">SAMN05216404_110109</name>
</gene>
<dbReference type="PANTHER" id="PTHR43084">
    <property type="entry name" value="PERSULFIDE DIOXYGENASE ETHE1"/>
    <property type="match status" value="1"/>
</dbReference>
<dbReference type="SUPFAM" id="SSF56281">
    <property type="entry name" value="Metallo-hydrolase/oxidoreductase"/>
    <property type="match status" value="1"/>
</dbReference>
<protein>
    <submittedName>
        <fullName evidence="3">Glyoxylase, beta-lactamase superfamily II</fullName>
    </submittedName>
</protein>
<evidence type="ECO:0000313" key="3">
    <source>
        <dbReference type="EMBL" id="SEO04665.1"/>
    </source>
</evidence>
<sequence>MKPNIEAFFDGATWTVSYVVFDEPNGYCAIIDPVLDYDPKSGRTRTASANKLIAFIEEKNLTTEWILETHAHADHLTAAHFLKGRLGGKTAIGKEIPIVQETFRKIFNFETDFTPDGKQFDHLFADNEVFSVGKLNVKALSTPGHTPADLSYQVEEAIFVGDTLFMPDIGTARADFPGGNARRLFRSIRKILDYPANTRLFMCHDYPPQGRTPRWETSVGEQRANNVHVRDGIDEDQFVAMREARDRTLEMPTLLLPSIQVNVRAGLMPSPENNGISYLKIPLNVI</sequence>
<proteinExistence type="predicted"/>
<reference evidence="3 4" key="1">
    <citation type="submission" date="2016-10" db="EMBL/GenBank/DDBJ databases">
        <authorList>
            <person name="de Groot N.N."/>
        </authorList>
    </citation>
    <scope>NUCLEOTIDE SEQUENCE [LARGE SCALE GENOMIC DNA]</scope>
    <source>
        <strain evidence="3 4">Nl18</strain>
    </source>
</reference>
<dbReference type="InterPro" id="IPR051682">
    <property type="entry name" value="Mito_Persulfide_Diox"/>
</dbReference>
<dbReference type="RefSeq" id="WP_074747628.1">
    <property type="nucleotide sequence ID" value="NZ_FOCT01000010.1"/>
</dbReference>
<dbReference type="GO" id="GO:0070813">
    <property type="term" value="P:hydrogen sulfide metabolic process"/>
    <property type="evidence" value="ECO:0007669"/>
    <property type="project" value="TreeGrafter"/>
</dbReference>
<evidence type="ECO:0000256" key="1">
    <source>
        <dbReference type="ARBA" id="ARBA00022723"/>
    </source>
</evidence>
<dbReference type="EMBL" id="FOCT01000010">
    <property type="protein sequence ID" value="SEO04665.1"/>
    <property type="molecule type" value="Genomic_DNA"/>
</dbReference>
<dbReference type="GO" id="GO:0006749">
    <property type="term" value="P:glutathione metabolic process"/>
    <property type="evidence" value="ECO:0007669"/>
    <property type="project" value="InterPro"/>
</dbReference>
<dbReference type="Proteomes" id="UP000183898">
    <property type="component" value="Unassembled WGS sequence"/>
</dbReference>
<dbReference type="Pfam" id="PF00753">
    <property type="entry name" value="Lactamase_B"/>
    <property type="match status" value="1"/>
</dbReference>
<dbReference type="GO" id="GO:0046872">
    <property type="term" value="F:metal ion binding"/>
    <property type="evidence" value="ECO:0007669"/>
    <property type="project" value="UniProtKB-KW"/>
</dbReference>
<dbReference type="InterPro" id="IPR036866">
    <property type="entry name" value="RibonucZ/Hydroxyglut_hydro"/>
</dbReference>
<dbReference type="AlphaFoldDB" id="A0A1H8LHR2"/>
<dbReference type="CDD" id="cd07724">
    <property type="entry name" value="POD-like_MBL-fold"/>
    <property type="match status" value="1"/>
</dbReference>
<name>A0A1H8LHR2_9PROT</name>
<dbReference type="GO" id="GO:0050313">
    <property type="term" value="F:sulfur dioxygenase activity"/>
    <property type="evidence" value="ECO:0007669"/>
    <property type="project" value="InterPro"/>
</dbReference>
<evidence type="ECO:0000259" key="2">
    <source>
        <dbReference type="SMART" id="SM00849"/>
    </source>
</evidence>
<dbReference type="SMART" id="SM00849">
    <property type="entry name" value="Lactamase_B"/>
    <property type="match status" value="1"/>
</dbReference>
<evidence type="ECO:0000313" key="4">
    <source>
        <dbReference type="Proteomes" id="UP000183898"/>
    </source>
</evidence>